<keyword evidence="7" id="KW-1133">Transmembrane helix</keyword>
<keyword evidence="4" id="KW-0720">Serine protease</keyword>
<dbReference type="STRING" id="667725.A0A0L0G751"/>
<keyword evidence="10" id="KW-1185">Reference proteome</keyword>
<comment type="caution">
    <text evidence="5">Lacks conserved residue(s) required for the propagation of feature annotation.</text>
</comment>
<dbReference type="InterPro" id="IPR050131">
    <property type="entry name" value="Peptidase_S8_subtilisin-like"/>
</dbReference>
<proteinExistence type="inferred from homology"/>
<dbReference type="PROSITE" id="PS00138">
    <property type="entry name" value="SUBTILASE_SER"/>
    <property type="match status" value="1"/>
</dbReference>
<dbReference type="GeneID" id="25903580"/>
<dbReference type="InterPro" id="IPR036852">
    <property type="entry name" value="Peptidase_S8/S53_dom_sf"/>
</dbReference>
<dbReference type="PROSITE" id="PS51892">
    <property type="entry name" value="SUBTILASE"/>
    <property type="match status" value="1"/>
</dbReference>
<evidence type="ECO:0000313" key="9">
    <source>
        <dbReference type="EMBL" id="KNC84701.1"/>
    </source>
</evidence>
<accession>A0A0L0G751</accession>
<organism evidence="9 10">
    <name type="scientific">Sphaeroforma arctica JP610</name>
    <dbReference type="NCBI Taxonomy" id="667725"/>
    <lineage>
        <taxon>Eukaryota</taxon>
        <taxon>Ichthyosporea</taxon>
        <taxon>Ichthyophonida</taxon>
        <taxon>Sphaeroforma</taxon>
    </lineage>
</organism>
<evidence type="ECO:0000259" key="8">
    <source>
        <dbReference type="Pfam" id="PF00082"/>
    </source>
</evidence>
<dbReference type="Proteomes" id="UP000054560">
    <property type="component" value="Unassembled WGS sequence"/>
</dbReference>
<dbReference type="SUPFAM" id="SSF52743">
    <property type="entry name" value="Subtilisin-like"/>
    <property type="match status" value="1"/>
</dbReference>
<dbReference type="PANTHER" id="PTHR43806:SF11">
    <property type="entry name" value="CEREVISIN-RELATED"/>
    <property type="match status" value="1"/>
</dbReference>
<dbReference type="PANTHER" id="PTHR43806">
    <property type="entry name" value="PEPTIDASE S8"/>
    <property type="match status" value="1"/>
</dbReference>
<reference evidence="9 10" key="1">
    <citation type="submission" date="2011-02" db="EMBL/GenBank/DDBJ databases">
        <title>The Genome Sequence of Sphaeroforma arctica JP610.</title>
        <authorList>
            <consortium name="The Broad Institute Genome Sequencing Platform"/>
            <person name="Russ C."/>
            <person name="Cuomo C."/>
            <person name="Young S.K."/>
            <person name="Zeng Q."/>
            <person name="Gargeya S."/>
            <person name="Alvarado L."/>
            <person name="Berlin A."/>
            <person name="Chapman S.B."/>
            <person name="Chen Z."/>
            <person name="Freedman E."/>
            <person name="Gellesch M."/>
            <person name="Goldberg J."/>
            <person name="Griggs A."/>
            <person name="Gujja S."/>
            <person name="Heilman E."/>
            <person name="Heiman D."/>
            <person name="Howarth C."/>
            <person name="Mehta T."/>
            <person name="Neiman D."/>
            <person name="Pearson M."/>
            <person name="Roberts A."/>
            <person name="Saif S."/>
            <person name="Shea T."/>
            <person name="Shenoy N."/>
            <person name="Sisk P."/>
            <person name="Stolte C."/>
            <person name="Sykes S."/>
            <person name="White J."/>
            <person name="Yandava C."/>
            <person name="Burger G."/>
            <person name="Gray M.W."/>
            <person name="Holland P.W.H."/>
            <person name="King N."/>
            <person name="Lang F.B.F."/>
            <person name="Roger A.J."/>
            <person name="Ruiz-Trillo I."/>
            <person name="Haas B."/>
            <person name="Nusbaum C."/>
            <person name="Birren B."/>
        </authorList>
    </citation>
    <scope>NUCLEOTIDE SEQUENCE [LARGE SCALE GENOMIC DNA]</scope>
    <source>
        <strain evidence="9 10">JP610</strain>
    </source>
</reference>
<dbReference type="RefSeq" id="XP_014158603.1">
    <property type="nucleotide sequence ID" value="XM_014303128.1"/>
</dbReference>
<comment type="similarity">
    <text evidence="1 5">Belongs to the peptidase S8 family.</text>
</comment>
<gene>
    <name evidence="9" type="ORF">SARC_03076</name>
</gene>
<keyword evidence="7" id="KW-0472">Membrane</keyword>
<feature type="region of interest" description="Disordered" evidence="6">
    <location>
        <begin position="278"/>
        <end position="302"/>
    </location>
</feature>
<dbReference type="InterPro" id="IPR023828">
    <property type="entry name" value="Peptidase_S8_Ser-AS"/>
</dbReference>
<keyword evidence="3" id="KW-0378">Hydrolase</keyword>
<evidence type="ECO:0000256" key="1">
    <source>
        <dbReference type="ARBA" id="ARBA00011073"/>
    </source>
</evidence>
<dbReference type="eggNOG" id="KOG1153">
    <property type="taxonomic scope" value="Eukaryota"/>
</dbReference>
<sequence>MDTNHDLTIQLYSTYGTAKQANSISVKALAGPEGAGNSRITMDALIWVAKEVEANMGNGRQSVINMSLGGPRTNLLNSLVDTMVDQLGIHIIVAAGNDNLNACNFSPASAERVITVGASNGNDRRAEFSNFGSCVDIFAPGQNVLSTAPDQGLNRGSGTSYAAPMVAGMVVNLLSSFPDMTPAEVRAYLIQDATPDALSNIGVNSPNLLAYQDCDVLLQSELAVPNAGGSEGDGTNIASVDDGNSTLIIGVAAAVAVALLIALIALVLCCRKKKAPAKGMSTKNSWNRSDEPLASMGATGSV</sequence>
<evidence type="ECO:0000256" key="2">
    <source>
        <dbReference type="ARBA" id="ARBA00022670"/>
    </source>
</evidence>
<dbReference type="GO" id="GO:0004252">
    <property type="term" value="F:serine-type endopeptidase activity"/>
    <property type="evidence" value="ECO:0007669"/>
    <property type="project" value="InterPro"/>
</dbReference>
<dbReference type="AlphaFoldDB" id="A0A0L0G751"/>
<dbReference type="InterPro" id="IPR000209">
    <property type="entry name" value="Peptidase_S8/S53_dom"/>
</dbReference>
<dbReference type="GO" id="GO:0006508">
    <property type="term" value="P:proteolysis"/>
    <property type="evidence" value="ECO:0007669"/>
    <property type="project" value="UniProtKB-KW"/>
</dbReference>
<dbReference type="EMBL" id="KQ241746">
    <property type="protein sequence ID" value="KNC84701.1"/>
    <property type="molecule type" value="Genomic_DNA"/>
</dbReference>
<evidence type="ECO:0000256" key="3">
    <source>
        <dbReference type="ARBA" id="ARBA00022801"/>
    </source>
</evidence>
<keyword evidence="2" id="KW-0645">Protease</keyword>
<feature type="transmembrane region" description="Helical" evidence="7">
    <location>
        <begin position="247"/>
        <end position="270"/>
    </location>
</feature>
<evidence type="ECO:0000256" key="4">
    <source>
        <dbReference type="ARBA" id="ARBA00022825"/>
    </source>
</evidence>
<dbReference type="Pfam" id="PF00082">
    <property type="entry name" value="Peptidase_S8"/>
    <property type="match status" value="1"/>
</dbReference>
<evidence type="ECO:0000256" key="6">
    <source>
        <dbReference type="SAM" id="MobiDB-lite"/>
    </source>
</evidence>
<name>A0A0L0G751_9EUKA</name>
<keyword evidence="7" id="KW-0812">Transmembrane</keyword>
<dbReference type="OrthoDB" id="206201at2759"/>
<dbReference type="GO" id="GO:0005615">
    <property type="term" value="C:extracellular space"/>
    <property type="evidence" value="ECO:0007669"/>
    <property type="project" value="TreeGrafter"/>
</dbReference>
<feature type="domain" description="Peptidase S8/S53" evidence="8">
    <location>
        <begin position="15"/>
        <end position="195"/>
    </location>
</feature>
<evidence type="ECO:0000313" key="10">
    <source>
        <dbReference type="Proteomes" id="UP000054560"/>
    </source>
</evidence>
<dbReference type="Gene3D" id="3.40.50.200">
    <property type="entry name" value="Peptidase S8/S53 domain"/>
    <property type="match status" value="1"/>
</dbReference>
<evidence type="ECO:0000256" key="5">
    <source>
        <dbReference type="PROSITE-ProRule" id="PRU01240"/>
    </source>
</evidence>
<evidence type="ECO:0000256" key="7">
    <source>
        <dbReference type="SAM" id="Phobius"/>
    </source>
</evidence>
<protein>
    <recommendedName>
        <fullName evidence="8">Peptidase S8/S53 domain-containing protein</fullName>
    </recommendedName>
</protein>